<accession>A0A345UL78</accession>
<proteinExistence type="predicted"/>
<keyword evidence="5" id="KW-1185">Reference proteome</keyword>
<feature type="repeat" description="TPR" evidence="3">
    <location>
        <begin position="321"/>
        <end position="354"/>
    </location>
</feature>
<dbReference type="KEGG" id="cprv:CYPRO_1980"/>
<keyword evidence="2 3" id="KW-0802">TPR repeat</keyword>
<dbReference type="Proteomes" id="UP000254808">
    <property type="component" value="Chromosome"/>
</dbReference>
<dbReference type="SMART" id="SM00028">
    <property type="entry name" value="TPR"/>
    <property type="match status" value="10"/>
</dbReference>
<feature type="repeat" description="TPR" evidence="3">
    <location>
        <begin position="249"/>
        <end position="282"/>
    </location>
</feature>
<evidence type="ECO:0000313" key="5">
    <source>
        <dbReference type="Proteomes" id="UP000254808"/>
    </source>
</evidence>
<organism evidence="4 5">
    <name type="scientific">Cyclonatronum proteinivorum</name>
    <dbReference type="NCBI Taxonomy" id="1457365"/>
    <lineage>
        <taxon>Bacteria</taxon>
        <taxon>Pseudomonadati</taxon>
        <taxon>Balneolota</taxon>
        <taxon>Balneolia</taxon>
        <taxon>Balneolales</taxon>
        <taxon>Cyclonatronaceae</taxon>
        <taxon>Cyclonatronum</taxon>
    </lineage>
</organism>
<sequence>MMHLSDELKARMAQINALIKQHKYNDAVNDIYALKRDYKGIEIPEYERFLEWYVRDMRDRIAGTLEREPQAWFNAAYDSYKKGYKLIAVLTWEFAEACSPEGKYPGASNNRGLALQELGHYEAEIGAYEKAEGDSPEGKYPDASYNRGIALRELGRYAEAIGAYEKAEGDSPEGKFPVASNNRGNALGKLGRYAAAIGAYEKAEGDSPEGKFPVASYNRGNALRELGRYAEAIGAFEKAEGDSPGGKYPDASYNRGIALRELGRYEAAIGAYEKAEGDSPEGKFPDASKNRGYVLEKIGHYESAIGAFEKAEGDSPDGKFPVASYNRGYVLEKLGHYEAAIGAYEKAEGDSPEGKFPLASNNRGNALQKLGRYAEAIGAYEKAEGDSPEGKYPDASINKAILYYNIGTYPKAIEACNKAVADSKDTYVKARVYWSKALFAQGRKPQAYKQAVKAILIDSNDLFGIGHLCAQFKEEAVISAAAFKRYQNRQAYLLQKNIESRPDNVQAYGKDTLDKYELPVFDQLDKFLLILGFEALTPSLSLSFQERLTLAYLTAYSHQQPWRTYDFIDNNLDSRFALSDMDLYFYLSSSYHIADDVTDLTSTANLGAPKEDPIFYAAFQTLSQAIKSAEENKQFADEYLLEINPELLKMRDRQILETNRKPEINDALAAILDQKPYEIPMSDTELTGMLVGYLVQQKALAVPDYVETQEKKLALKNFRNELLSTKRDYKDLAALTRKMIRVGVPYQLAFYELTEVYIQAEQDSDRHNIAIMKVVALVSHYLDYLEKPIHESILFEAAAFMIPQISEIIPPPYKRLASVTLTLLVAAAKKTLKDNHKKNVETEFERILSELR</sequence>
<dbReference type="AlphaFoldDB" id="A0A345UL78"/>
<dbReference type="Gene3D" id="1.25.40.10">
    <property type="entry name" value="Tetratricopeptide repeat domain"/>
    <property type="match status" value="5"/>
</dbReference>
<gene>
    <name evidence="4" type="ORF">CYPRO_1980</name>
</gene>
<keyword evidence="1" id="KW-0677">Repeat</keyword>
<dbReference type="PROSITE" id="PS50005">
    <property type="entry name" value="TPR"/>
    <property type="match status" value="4"/>
</dbReference>
<reference evidence="4 5" key="1">
    <citation type="submission" date="2018-03" db="EMBL/GenBank/DDBJ databases">
        <title>Phenotypic and genomic properties of Cyclonatronum proteinivorum gen. nov., sp. nov., a haloalkaliphilic bacteroidete from soda lakes possessing Na+-translocating rhodopsin.</title>
        <authorList>
            <person name="Toshchakov S.V."/>
            <person name="Korzhenkov A."/>
            <person name="Samarov N.I."/>
            <person name="Kublanov I.V."/>
            <person name="Muntyan M.S."/>
            <person name="Sorokin D.Y."/>
        </authorList>
    </citation>
    <scope>NUCLEOTIDE SEQUENCE [LARGE SCALE GENOMIC DNA]</scope>
    <source>
        <strain evidence="4 5">Omega</strain>
    </source>
</reference>
<evidence type="ECO:0000256" key="3">
    <source>
        <dbReference type="PROSITE-ProRule" id="PRU00339"/>
    </source>
</evidence>
<dbReference type="InterPro" id="IPR019734">
    <property type="entry name" value="TPR_rpt"/>
</dbReference>
<dbReference type="RefSeq" id="WP_114984448.1">
    <property type="nucleotide sequence ID" value="NZ_CP027806.1"/>
</dbReference>
<dbReference type="Pfam" id="PF13432">
    <property type="entry name" value="TPR_16"/>
    <property type="match status" value="5"/>
</dbReference>
<protein>
    <submittedName>
        <fullName evidence="4">Tetratricopeptide repeat-containing protein</fullName>
    </submittedName>
</protein>
<dbReference type="PANTHER" id="PTHR44858:SF1">
    <property type="entry name" value="UDP-N-ACETYLGLUCOSAMINE--PEPTIDE N-ACETYLGLUCOSAMINYLTRANSFERASE SPINDLY-RELATED"/>
    <property type="match status" value="1"/>
</dbReference>
<feature type="repeat" description="TPR" evidence="3">
    <location>
        <begin position="141"/>
        <end position="174"/>
    </location>
</feature>
<dbReference type="InterPro" id="IPR011990">
    <property type="entry name" value="TPR-like_helical_dom_sf"/>
</dbReference>
<dbReference type="InterPro" id="IPR050498">
    <property type="entry name" value="Ycf3"/>
</dbReference>
<dbReference type="OrthoDB" id="9803982at2"/>
<evidence type="ECO:0000256" key="2">
    <source>
        <dbReference type="ARBA" id="ARBA00022803"/>
    </source>
</evidence>
<dbReference type="PANTHER" id="PTHR44858">
    <property type="entry name" value="TETRATRICOPEPTIDE REPEAT PROTEIN 6"/>
    <property type="match status" value="1"/>
</dbReference>
<evidence type="ECO:0000313" key="4">
    <source>
        <dbReference type="EMBL" id="AXJ01230.1"/>
    </source>
</evidence>
<dbReference type="EMBL" id="CP027806">
    <property type="protein sequence ID" value="AXJ01230.1"/>
    <property type="molecule type" value="Genomic_DNA"/>
</dbReference>
<dbReference type="SUPFAM" id="SSF48452">
    <property type="entry name" value="TPR-like"/>
    <property type="match status" value="3"/>
</dbReference>
<feature type="repeat" description="TPR" evidence="3">
    <location>
        <begin position="285"/>
        <end position="318"/>
    </location>
</feature>
<evidence type="ECO:0000256" key="1">
    <source>
        <dbReference type="ARBA" id="ARBA00022737"/>
    </source>
</evidence>
<name>A0A345UL78_9BACT</name>